<proteinExistence type="predicted"/>
<comment type="subcellular location">
    <subcellularLocation>
        <location evidence="1">Membrane</location>
        <topology evidence="1">Single-pass membrane protein</topology>
    </subcellularLocation>
</comment>
<protein>
    <recommendedName>
        <fullName evidence="6">Late embryogenesis abundant protein LEA-2 subgroup domain-containing protein</fullName>
    </recommendedName>
</protein>
<evidence type="ECO:0000256" key="4">
    <source>
        <dbReference type="ARBA" id="ARBA00023136"/>
    </source>
</evidence>
<gene>
    <name evidence="7" type="ORF">L1049_000257</name>
</gene>
<dbReference type="Proteomes" id="UP001415857">
    <property type="component" value="Unassembled WGS sequence"/>
</dbReference>
<evidence type="ECO:0000259" key="6">
    <source>
        <dbReference type="Pfam" id="PF03168"/>
    </source>
</evidence>
<evidence type="ECO:0000313" key="7">
    <source>
        <dbReference type="EMBL" id="KAK9268505.1"/>
    </source>
</evidence>
<sequence length="210" mass="23817">MTTKGNPITYTPLPSHPDHQNVVVLLPLYRSPDHRRRLRLCLLVSALLLLFSAAVFFLYPSDPDIQLVRLHLNRIQVHSSPKISLDLSFSVTIKVRNRDFFSLDYNSLIVSVEYRGRELGFVKSNGEHVRARGSSYVDAAVDVDGLEVVHDVFYLLEDLAKGSIPFDTDTQVQGKLGLFFFEVPLKARVSCEVLVNTNNQTIIRQDCYPE</sequence>
<dbReference type="Gene3D" id="2.60.40.1820">
    <property type="match status" value="1"/>
</dbReference>
<dbReference type="Pfam" id="PF03168">
    <property type="entry name" value="LEA_2"/>
    <property type="match status" value="1"/>
</dbReference>
<keyword evidence="4 5" id="KW-0472">Membrane</keyword>
<evidence type="ECO:0000256" key="3">
    <source>
        <dbReference type="ARBA" id="ARBA00022989"/>
    </source>
</evidence>
<dbReference type="GO" id="GO:0098542">
    <property type="term" value="P:defense response to other organism"/>
    <property type="evidence" value="ECO:0007669"/>
    <property type="project" value="InterPro"/>
</dbReference>
<dbReference type="PANTHER" id="PTHR31234">
    <property type="entry name" value="LATE EMBRYOGENESIS ABUNDANT (LEA) HYDROXYPROLINE-RICH GLYCOPROTEIN FAMILY"/>
    <property type="match status" value="1"/>
</dbReference>
<dbReference type="SUPFAM" id="SSF117070">
    <property type="entry name" value="LEA14-like"/>
    <property type="match status" value="1"/>
</dbReference>
<dbReference type="EMBL" id="JBBPBK010000015">
    <property type="protein sequence ID" value="KAK9268505.1"/>
    <property type="molecule type" value="Genomic_DNA"/>
</dbReference>
<organism evidence="7 8">
    <name type="scientific">Liquidambar formosana</name>
    <name type="common">Formosan gum</name>
    <dbReference type="NCBI Taxonomy" id="63359"/>
    <lineage>
        <taxon>Eukaryota</taxon>
        <taxon>Viridiplantae</taxon>
        <taxon>Streptophyta</taxon>
        <taxon>Embryophyta</taxon>
        <taxon>Tracheophyta</taxon>
        <taxon>Spermatophyta</taxon>
        <taxon>Magnoliopsida</taxon>
        <taxon>eudicotyledons</taxon>
        <taxon>Gunneridae</taxon>
        <taxon>Pentapetalae</taxon>
        <taxon>Saxifragales</taxon>
        <taxon>Altingiaceae</taxon>
        <taxon>Liquidambar</taxon>
    </lineage>
</organism>
<keyword evidence="8" id="KW-1185">Reference proteome</keyword>
<dbReference type="InterPro" id="IPR044839">
    <property type="entry name" value="NDR1-like"/>
</dbReference>
<keyword evidence="2 5" id="KW-0812">Transmembrane</keyword>
<evidence type="ECO:0000256" key="1">
    <source>
        <dbReference type="ARBA" id="ARBA00004167"/>
    </source>
</evidence>
<evidence type="ECO:0000256" key="5">
    <source>
        <dbReference type="SAM" id="Phobius"/>
    </source>
</evidence>
<comment type="caution">
    <text evidence="7">The sequence shown here is derived from an EMBL/GenBank/DDBJ whole genome shotgun (WGS) entry which is preliminary data.</text>
</comment>
<feature type="transmembrane region" description="Helical" evidence="5">
    <location>
        <begin position="40"/>
        <end position="59"/>
    </location>
</feature>
<evidence type="ECO:0000256" key="2">
    <source>
        <dbReference type="ARBA" id="ARBA00022692"/>
    </source>
</evidence>
<evidence type="ECO:0000313" key="8">
    <source>
        <dbReference type="Proteomes" id="UP001415857"/>
    </source>
</evidence>
<dbReference type="PANTHER" id="PTHR31234:SF4">
    <property type="entry name" value="EXPRESSED PROTEIN"/>
    <property type="match status" value="1"/>
</dbReference>
<keyword evidence="3 5" id="KW-1133">Transmembrane helix</keyword>
<feature type="domain" description="Late embryogenesis abundant protein LEA-2 subgroup" evidence="6">
    <location>
        <begin position="92"/>
        <end position="187"/>
    </location>
</feature>
<dbReference type="AlphaFoldDB" id="A0AAP0NB44"/>
<dbReference type="GO" id="GO:0016020">
    <property type="term" value="C:membrane"/>
    <property type="evidence" value="ECO:0007669"/>
    <property type="project" value="UniProtKB-SubCell"/>
</dbReference>
<reference evidence="7 8" key="1">
    <citation type="journal article" date="2024" name="Plant J.">
        <title>Genome sequences and population genomics reveal climatic adaptation and genomic divergence between two closely related sweetgum species.</title>
        <authorList>
            <person name="Xu W.Q."/>
            <person name="Ren C.Q."/>
            <person name="Zhang X.Y."/>
            <person name="Comes H.P."/>
            <person name="Liu X.H."/>
            <person name="Li Y.G."/>
            <person name="Kettle C.J."/>
            <person name="Jalonen R."/>
            <person name="Gaisberger H."/>
            <person name="Ma Y.Z."/>
            <person name="Qiu Y.X."/>
        </authorList>
    </citation>
    <scope>NUCLEOTIDE SEQUENCE [LARGE SCALE GENOMIC DNA]</scope>
    <source>
        <strain evidence="7">Hangzhou</strain>
    </source>
</reference>
<dbReference type="InterPro" id="IPR004864">
    <property type="entry name" value="LEA_2"/>
</dbReference>
<accession>A0AAP0NB44</accession>
<name>A0AAP0NB44_LIQFO</name>